<protein>
    <submittedName>
        <fullName evidence="2">Uncharacterized protein</fullName>
    </submittedName>
</protein>
<organism evidence="2 3">
    <name type="scientific">Musa troglodytarum</name>
    <name type="common">fe'i banana</name>
    <dbReference type="NCBI Taxonomy" id="320322"/>
    <lineage>
        <taxon>Eukaryota</taxon>
        <taxon>Viridiplantae</taxon>
        <taxon>Streptophyta</taxon>
        <taxon>Embryophyta</taxon>
        <taxon>Tracheophyta</taxon>
        <taxon>Spermatophyta</taxon>
        <taxon>Magnoliopsida</taxon>
        <taxon>Liliopsida</taxon>
        <taxon>Zingiberales</taxon>
        <taxon>Musaceae</taxon>
        <taxon>Musa</taxon>
    </lineage>
</organism>
<evidence type="ECO:0000313" key="3">
    <source>
        <dbReference type="Proteomes" id="UP001055439"/>
    </source>
</evidence>
<dbReference type="Proteomes" id="UP001055439">
    <property type="component" value="Chromosome 1"/>
</dbReference>
<reference evidence="2" key="1">
    <citation type="submission" date="2022-05" db="EMBL/GenBank/DDBJ databases">
        <title>The Musa troglodytarum L. genome provides insights into the mechanism of non-climacteric behaviour and enrichment of carotenoids.</title>
        <authorList>
            <person name="Wang J."/>
        </authorList>
    </citation>
    <scope>NUCLEOTIDE SEQUENCE</scope>
    <source>
        <tissue evidence="2">Leaf</tissue>
    </source>
</reference>
<keyword evidence="3" id="KW-1185">Reference proteome</keyword>
<evidence type="ECO:0000256" key="1">
    <source>
        <dbReference type="SAM" id="MobiDB-lite"/>
    </source>
</evidence>
<proteinExistence type="predicted"/>
<gene>
    <name evidence="2" type="ORF">MUK42_35424</name>
</gene>
<accession>A0A9E7JBG2</accession>
<sequence length="109" mass="11804">MESPLPPRHAVLRSYRLLWRQRAPSTGSFGAAGKPGSAGSPLMRTCWDTKLAMAHADGMRRGASTPATEGFAGRRCGRKSSRKGSTTVLNRDTFSEEVFFSPDRSSLAC</sequence>
<evidence type="ECO:0000313" key="2">
    <source>
        <dbReference type="EMBL" id="URD75015.1"/>
    </source>
</evidence>
<dbReference type="AlphaFoldDB" id="A0A9E7JBG2"/>
<feature type="region of interest" description="Disordered" evidence="1">
    <location>
        <begin position="57"/>
        <end position="88"/>
    </location>
</feature>
<name>A0A9E7JBG2_9LILI</name>
<dbReference type="EMBL" id="CP097502">
    <property type="protein sequence ID" value="URD75015.1"/>
    <property type="molecule type" value="Genomic_DNA"/>
</dbReference>